<comment type="caution">
    <text evidence="8">The sequence shown here is derived from an EMBL/GenBank/DDBJ whole genome shotgun (WGS) entry which is preliminary data.</text>
</comment>
<feature type="transmembrane region" description="Helical" evidence="6">
    <location>
        <begin position="28"/>
        <end position="48"/>
    </location>
</feature>
<reference evidence="8 9" key="1">
    <citation type="journal article" date="2017" name="Int. J. Syst. Evol. Microbiol.">
        <title>Bacillus notoginsengisoli sp. nov., a novel bacterium isolated from the rhizosphere of Panax notoginseng.</title>
        <authorList>
            <person name="Zhang M.Y."/>
            <person name="Cheng J."/>
            <person name="Cai Y."/>
            <person name="Zhang T.Y."/>
            <person name="Wu Y.Y."/>
            <person name="Manikprabhu D."/>
            <person name="Li W.J."/>
            <person name="Zhang Y.X."/>
        </authorList>
    </citation>
    <scope>NUCLEOTIDE SEQUENCE [LARGE SCALE GENOMIC DNA]</scope>
    <source>
        <strain evidence="8 9">JCM 30743</strain>
    </source>
</reference>
<evidence type="ECO:0000256" key="6">
    <source>
        <dbReference type="PIRNR" id="PIRNR018968"/>
    </source>
</evidence>
<evidence type="ECO:0000313" key="8">
    <source>
        <dbReference type="EMBL" id="RHW35698.1"/>
    </source>
</evidence>
<keyword evidence="9" id="KW-1185">Reference proteome</keyword>
<dbReference type="PANTHER" id="PTHR46795">
    <property type="entry name" value="ABC TRANSPORTER PERMEASE-RELATED-RELATED"/>
    <property type="match status" value="1"/>
</dbReference>
<gene>
    <name evidence="8" type="ORF">D1B31_18830</name>
</gene>
<dbReference type="InterPro" id="IPR052536">
    <property type="entry name" value="ABC-4_Integral_Memb_Prot"/>
</dbReference>
<feature type="transmembrane region" description="Helical" evidence="6">
    <location>
        <begin position="614"/>
        <end position="637"/>
    </location>
</feature>
<keyword evidence="5 6" id="KW-0472">Membrane</keyword>
<name>A0A417YQ32_9BACI</name>
<keyword evidence="4 6" id="KW-1133">Transmembrane helix</keyword>
<dbReference type="AlphaFoldDB" id="A0A417YQ32"/>
<comment type="similarity">
    <text evidence="6">Belongs to the ABC-4 integral membrane protein family.</text>
</comment>
<feature type="transmembrane region" description="Helical" evidence="6">
    <location>
        <begin position="247"/>
        <end position="270"/>
    </location>
</feature>
<keyword evidence="2 6" id="KW-1003">Cell membrane</keyword>
<keyword evidence="6" id="KW-0813">Transport</keyword>
<organism evidence="8 9">
    <name type="scientific">Neobacillus notoginsengisoli</name>
    <dbReference type="NCBI Taxonomy" id="1578198"/>
    <lineage>
        <taxon>Bacteria</taxon>
        <taxon>Bacillati</taxon>
        <taxon>Bacillota</taxon>
        <taxon>Bacilli</taxon>
        <taxon>Bacillales</taxon>
        <taxon>Bacillaceae</taxon>
        <taxon>Neobacillus</taxon>
    </lineage>
</organism>
<dbReference type="OrthoDB" id="1705903at2"/>
<proteinExistence type="inferred from homology"/>
<evidence type="ECO:0000256" key="1">
    <source>
        <dbReference type="ARBA" id="ARBA00004651"/>
    </source>
</evidence>
<feature type="transmembrane region" description="Helical" evidence="6">
    <location>
        <begin position="120"/>
        <end position="142"/>
    </location>
</feature>
<keyword evidence="3 6" id="KW-0812">Transmembrane</keyword>
<dbReference type="EMBL" id="QWEG01000013">
    <property type="protein sequence ID" value="RHW35698.1"/>
    <property type="molecule type" value="Genomic_DNA"/>
</dbReference>
<dbReference type="Pfam" id="PF02687">
    <property type="entry name" value="FtsX"/>
    <property type="match status" value="1"/>
</dbReference>
<dbReference type="InterPro" id="IPR027022">
    <property type="entry name" value="ABC_permease_BceB-typ"/>
</dbReference>
<feature type="transmembrane region" description="Helical" evidence="6">
    <location>
        <begin position="297"/>
        <end position="320"/>
    </location>
</feature>
<sequence length="648" mass="73369">MFWLLLGVDRLTLIELTKRNIRKNSRAYLVYFYPMVFSVMIYFTFVSLQYNREIVDGAKTLGKIGPAFMAASVFLMVFSALFIFYSNSFFMKKRKKEIALYSLFGMTKGKAGRMLFYENALVGAGALLVGIGLGAILSKLFAMVLVKLMGMKVVAGFSLSPAAAIQTVLVFFLIIAVTSGYNARMIYTSTLQELFRAEKKAEQKPQASTIMSFVSILMIGGGYWIILQSASSSLWSSFAWQKLLGSIVLLIIGTYLFIRAFLIFLLRFIARKEKFFYKGSNMLSLTNLLYRIKGNMMVLAVLSLLTTFALFLMGTTWSFYANLNQVSEQNFPHSFLYTIPNKEAEKEIKSLFAKRKDIRYGMKLETVKLAAGPDFLEKFPPDYPVLLIPESSFKKLAGNMGKKDVEFTEGEAVSFYDGTLNRSHDPYTGKSLQLPGGETVTVGSYEPYSLLNQIIFAFPLVVKDSVYEKAKQAGGQVENLQIYKLGREKETKKLNDSIEEVLFSHTEKEVDVIWSSFYKQYEQGMETYGILIFISGFLGLVFLTATGSVLYYRMLSEAEADKPRYQILKKIGLSSKEMKRTIRFQTMFVFSVPLVIAILHSSVLMTALARFAGIAMSGAFALVLGMYMLLFFGYFYYTSTRFYKLVYE</sequence>
<dbReference type="PANTHER" id="PTHR46795:SF3">
    <property type="entry name" value="ABC TRANSPORTER PERMEASE"/>
    <property type="match status" value="1"/>
</dbReference>
<feature type="transmembrane region" description="Helical" evidence="6">
    <location>
        <begin position="528"/>
        <end position="552"/>
    </location>
</feature>
<feature type="transmembrane region" description="Helical" evidence="6">
    <location>
        <begin position="586"/>
        <end position="608"/>
    </location>
</feature>
<evidence type="ECO:0000313" key="9">
    <source>
        <dbReference type="Proteomes" id="UP000284416"/>
    </source>
</evidence>
<dbReference type="RefSeq" id="WP_118923314.1">
    <property type="nucleotide sequence ID" value="NZ_QWEG01000013.1"/>
</dbReference>
<evidence type="ECO:0000256" key="4">
    <source>
        <dbReference type="ARBA" id="ARBA00022989"/>
    </source>
</evidence>
<feature type="domain" description="ABC3 transporter permease C-terminal" evidence="7">
    <location>
        <begin position="70"/>
        <end position="189"/>
    </location>
</feature>
<protein>
    <submittedName>
        <fullName evidence="8">ABC transporter permease</fullName>
    </submittedName>
</protein>
<feature type="transmembrane region" description="Helical" evidence="6">
    <location>
        <begin position="68"/>
        <end position="86"/>
    </location>
</feature>
<evidence type="ECO:0000256" key="3">
    <source>
        <dbReference type="ARBA" id="ARBA00022692"/>
    </source>
</evidence>
<dbReference type="GO" id="GO:0055085">
    <property type="term" value="P:transmembrane transport"/>
    <property type="evidence" value="ECO:0007669"/>
    <property type="project" value="UniProtKB-UniRule"/>
</dbReference>
<feature type="transmembrane region" description="Helical" evidence="6">
    <location>
        <begin position="162"/>
        <end position="187"/>
    </location>
</feature>
<dbReference type="GO" id="GO:0005886">
    <property type="term" value="C:plasma membrane"/>
    <property type="evidence" value="ECO:0007669"/>
    <property type="project" value="UniProtKB-SubCell"/>
</dbReference>
<accession>A0A417YQ32</accession>
<comment type="subcellular location">
    <subcellularLocation>
        <location evidence="1 6">Cell membrane</location>
        <topology evidence="1 6">Multi-pass membrane protein</topology>
    </subcellularLocation>
</comment>
<dbReference type="InterPro" id="IPR003838">
    <property type="entry name" value="ABC3_permease_C"/>
</dbReference>
<evidence type="ECO:0000256" key="5">
    <source>
        <dbReference type="ARBA" id="ARBA00023136"/>
    </source>
</evidence>
<evidence type="ECO:0000256" key="2">
    <source>
        <dbReference type="ARBA" id="ARBA00022475"/>
    </source>
</evidence>
<dbReference type="Proteomes" id="UP000284416">
    <property type="component" value="Unassembled WGS sequence"/>
</dbReference>
<feature type="transmembrane region" description="Helical" evidence="6">
    <location>
        <begin position="207"/>
        <end position="227"/>
    </location>
</feature>
<evidence type="ECO:0000259" key="7">
    <source>
        <dbReference type="Pfam" id="PF02687"/>
    </source>
</evidence>
<dbReference type="PIRSF" id="PIRSF018968">
    <property type="entry name" value="ABC_permease_BceB"/>
    <property type="match status" value="1"/>
</dbReference>